<keyword evidence="2" id="KW-1185">Reference proteome</keyword>
<name>A0A0S4J4D5_BODSA</name>
<dbReference type="EMBL" id="CYKH01001012">
    <property type="protein sequence ID" value="CUG77804.1"/>
    <property type="molecule type" value="Genomic_DNA"/>
</dbReference>
<protein>
    <submittedName>
        <fullName evidence="1">Uncharacterized protein</fullName>
    </submittedName>
</protein>
<sequence length="153" mass="17180">MSQFFLVLPYLTRVRLDTPANPVMGQSCSLQSSCNHLSNVTDVHDPSSTSPSRAVIERAQDENVAPDHISSTQSVNIHAVLHDWAIRDEIRLRAQQQLVADRLERSRHQHIMPPYNHAMRGEMKQLHLSQDLSSFTLSAATPRSGSNMSRTGR</sequence>
<evidence type="ECO:0000313" key="2">
    <source>
        <dbReference type="Proteomes" id="UP000051952"/>
    </source>
</evidence>
<dbReference type="VEuPathDB" id="TriTrypDB:BSAL_85580"/>
<dbReference type="Proteomes" id="UP000051952">
    <property type="component" value="Unassembled WGS sequence"/>
</dbReference>
<accession>A0A0S4J4D5</accession>
<dbReference type="AlphaFoldDB" id="A0A0S4J4D5"/>
<gene>
    <name evidence="1" type="ORF">BSAL_85580</name>
</gene>
<reference evidence="2" key="1">
    <citation type="submission" date="2015-09" db="EMBL/GenBank/DDBJ databases">
        <authorList>
            <consortium name="Pathogen Informatics"/>
        </authorList>
    </citation>
    <scope>NUCLEOTIDE SEQUENCE [LARGE SCALE GENOMIC DNA]</scope>
    <source>
        <strain evidence="2">Lake Konstanz</strain>
    </source>
</reference>
<organism evidence="1 2">
    <name type="scientific">Bodo saltans</name>
    <name type="common">Flagellated protozoan</name>
    <dbReference type="NCBI Taxonomy" id="75058"/>
    <lineage>
        <taxon>Eukaryota</taxon>
        <taxon>Discoba</taxon>
        <taxon>Euglenozoa</taxon>
        <taxon>Kinetoplastea</taxon>
        <taxon>Metakinetoplastina</taxon>
        <taxon>Eubodonida</taxon>
        <taxon>Bodonidae</taxon>
        <taxon>Bodo</taxon>
    </lineage>
</organism>
<proteinExistence type="predicted"/>
<feature type="non-terminal residue" evidence="1">
    <location>
        <position position="153"/>
    </location>
</feature>
<evidence type="ECO:0000313" key="1">
    <source>
        <dbReference type="EMBL" id="CUG77804.1"/>
    </source>
</evidence>